<dbReference type="PANTHER" id="PTHR30341">
    <property type="entry name" value="SODIUM ION/PROTON ANTIPORTER NHAA-RELATED"/>
    <property type="match status" value="1"/>
</dbReference>
<evidence type="ECO:0000313" key="7">
    <source>
        <dbReference type="EMBL" id="MFD0750522.1"/>
    </source>
</evidence>
<evidence type="ECO:0000256" key="1">
    <source>
        <dbReference type="ARBA" id="ARBA00004429"/>
    </source>
</evidence>
<dbReference type="Proteomes" id="UP001596958">
    <property type="component" value="Unassembled WGS sequence"/>
</dbReference>
<keyword evidence="2 6" id="KW-1003">Cell membrane</keyword>
<keyword evidence="6" id="KW-0050">Antiport</keyword>
<comment type="subcellular location">
    <subcellularLocation>
        <location evidence="1">Cell inner membrane</location>
        <topology evidence="1">Multi-pass membrane protein</topology>
    </subcellularLocation>
    <subcellularLocation>
        <location evidence="6">Cell membrane</location>
        <topology evidence="6">Multi-pass membrane protein</topology>
    </subcellularLocation>
</comment>
<reference evidence="8" key="1">
    <citation type="journal article" date="2019" name="Int. J. Syst. Evol. Microbiol.">
        <title>The Global Catalogue of Microorganisms (GCM) 10K type strain sequencing project: providing services to taxonomists for standard genome sequencing and annotation.</title>
        <authorList>
            <consortium name="The Broad Institute Genomics Platform"/>
            <consortium name="The Broad Institute Genome Sequencing Center for Infectious Disease"/>
            <person name="Wu L."/>
            <person name="Ma J."/>
        </authorList>
    </citation>
    <scope>NUCLEOTIDE SEQUENCE [LARGE SCALE GENOMIC DNA]</scope>
    <source>
        <strain evidence="8">CCUG 63418</strain>
    </source>
</reference>
<comment type="function">
    <text evidence="6">Na(+)/H(+) antiporter that extrudes sodium in exchange for external protons.</text>
</comment>
<feature type="transmembrane region" description="Helical" evidence="6">
    <location>
        <begin position="132"/>
        <end position="150"/>
    </location>
</feature>
<keyword evidence="6" id="KW-0406">Ion transport</keyword>
<evidence type="ECO:0000256" key="5">
    <source>
        <dbReference type="ARBA" id="ARBA00023136"/>
    </source>
</evidence>
<dbReference type="PANTHER" id="PTHR30341:SF0">
    <property type="entry name" value="NA(+)_H(+) ANTIPORTER NHAA"/>
    <property type="match status" value="1"/>
</dbReference>
<keyword evidence="5 6" id="KW-0472">Membrane</keyword>
<evidence type="ECO:0000256" key="4">
    <source>
        <dbReference type="ARBA" id="ARBA00022989"/>
    </source>
</evidence>
<proteinExistence type="inferred from homology"/>
<keyword evidence="4 6" id="KW-1133">Transmembrane helix</keyword>
<keyword evidence="6" id="KW-0915">Sodium</keyword>
<comment type="caution">
    <text evidence="7">The sequence shown here is derived from an EMBL/GenBank/DDBJ whole genome shotgun (WGS) entry which is preliminary data.</text>
</comment>
<feature type="transmembrane region" description="Helical" evidence="6">
    <location>
        <begin position="21"/>
        <end position="40"/>
    </location>
</feature>
<keyword evidence="6" id="KW-0739">Sodium transport</keyword>
<sequence length="435" mass="46846">MRKSPIDKLIHPVNRFIHLEYTSGIVLFAAVIIALIWVNSPFSESYHHLWDIEFSFGFDNKVLSHPLHLWINDGLMAIFFFVIGLELKREFIAGELSTLGKAALPMVAALGGMLVPAAIYTAFNYGTAGEHGWGIPMATDIAFALALLSVAGKHIPASIKVFLSALAVADDLGAVLVIAFFYSSGIVWLPLFIGMGFLALLAIGNMLGIRNSAFYLLIGFGVWVCFLLSGVHPTIAGVLVAFTIPARTKINEKQYSDSLNTLSVEFDAEIPNCSSLTTPKQHETIEQIKALSVAAQTPLQKIETALHPWVAFIIMPLFALANAGIVIGGDFFSLLINPVSIGVVAGLVFGKFIGVLLFTWIMVKTGLTTLPQSATWKHITGVALLAGIGFTMSLFVSALAFDNAVMIDQAKYGILLASLIAGVSGLIILKAQRQQ</sequence>
<feature type="transmembrane region" description="Helical" evidence="6">
    <location>
        <begin position="162"/>
        <end position="182"/>
    </location>
</feature>
<comment type="similarity">
    <text evidence="6">Belongs to the NhaA Na(+)/H(+) (TC 2.A.33) antiporter family.</text>
</comment>
<dbReference type="RefSeq" id="WP_377099863.1">
    <property type="nucleotide sequence ID" value="NZ_JBHTHU010000006.1"/>
</dbReference>
<dbReference type="Pfam" id="PF06965">
    <property type="entry name" value="Na_H_antiport_1"/>
    <property type="match status" value="1"/>
</dbReference>
<dbReference type="InterPro" id="IPR004670">
    <property type="entry name" value="NhaA"/>
</dbReference>
<feature type="transmembrane region" description="Helical" evidence="6">
    <location>
        <begin position="413"/>
        <end position="431"/>
    </location>
</feature>
<evidence type="ECO:0000256" key="2">
    <source>
        <dbReference type="ARBA" id="ARBA00022475"/>
    </source>
</evidence>
<feature type="transmembrane region" description="Helical" evidence="6">
    <location>
        <begin position="339"/>
        <end position="362"/>
    </location>
</feature>
<keyword evidence="8" id="KW-1185">Reference proteome</keyword>
<protein>
    <recommendedName>
        <fullName evidence="6">Na(+)/H(+) antiporter NhaA</fullName>
    </recommendedName>
    <alternativeName>
        <fullName evidence="6">Sodium/proton antiporter NhaA</fullName>
    </alternativeName>
</protein>
<evidence type="ECO:0000256" key="3">
    <source>
        <dbReference type="ARBA" id="ARBA00022692"/>
    </source>
</evidence>
<feature type="transmembrane region" description="Helical" evidence="6">
    <location>
        <begin position="188"/>
        <end position="207"/>
    </location>
</feature>
<gene>
    <name evidence="6 7" type="primary">nhaA</name>
    <name evidence="7" type="ORF">ACFQZS_10235</name>
</gene>
<name>A0ABW2YYN6_9SPHI</name>
<feature type="transmembrane region" description="Helical" evidence="6">
    <location>
        <begin position="67"/>
        <end position="87"/>
    </location>
</feature>
<dbReference type="InterPro" id="IPR023171">
    <property type="entry name" value="Na/H_antiporter_dom_sf"/>
</dbReference>
<dbReference type="EMBL" id="JBHTHU010000006">
    <property type="protein sequence ID" value="MFD0750522.1"/>
    <property type="molecule type" value="Genomic_DNA"/>
</dbReference>
<evidence type="ECO:0000313" key="8">
    <source>
        <dbReference type="Proteomes" id="UP001596958"/>
    </source>
</evidence>
<keyword evidence="6" id="KW-0813">Transport</keyword>
<organism evidence="7 8">
    <name type="scientific">Mucilaginibacter calamicampi</name>
    <dbReference type="NCBI Taxonomy" id="1302352"/>
    <lineage>
        <taxon>Bacteria</taxon>
        <taxon>Pseudomonadati</taxon>
        <taxon>Bacteroidota</taxon>
        <taxon>Sphingobacteriia</taxon>
        <taxon>Sphingobacteriales</taxon>
        <taxon>Sphingobacteriaceae</taxon>
        <taxon>Mucilaginibacter</taxon>
    </lineage>
</organism>
<keyword evidence="3 6" id="KW-0812">Transmembrane</keyword>
<feature type="transmembrane region" description="Helical" evidence="6">
    <location>
        <begin position="309"/>
        <end position="332"/>
    </location>
</feature>
<feature type="transmembrane region" description="Helical" evidence="6">
    <location>
        <begin position="382"/>
        <end position="401"/>
    </location>
</feature>
<feature type="transmembrane region" description="Helical" evidence="6">
    <location>
        <begin position="214"/>
        <end position="244"/>
    </location>
</feature>
<evidence type="ECO:0000256" key="6">
    <source>
        <dbReference type="HAMAP-Rule" id="MF_01844"/>
    </source>
</evidence>
<dbReference type="HAMAP" id="MF_01844">
    <property type="entry name" value="NhaA"/>
    <property type="match status" value="1"/>
</dbReference>
<feature type="transmembrane region" description="Helical" evidence="6">
    <location>
        <begin position="99"/>
        <end position="120"/>
    </location>
</feature>
<comment type="catalytic activity">
    <reaction evidence="6">
        <text>Na(+)(in) + 2 H(+)(out) = Na(+)(out) + 2 H(+)(in)</text>
        <dbReference type="Rhea" id="RHEA:29251"/>
        <dbReference type="ChEBI" id="CHEBI:15378"/>
        <dbReference type="ChEBI" id="CHEBI:29101"/>
    </reaction>
</comment>
<dbReference type="Gene3D" id="1.20.1530.10">
    <property type="entry name" value="Na+/H+ antiporter like domain"/>
    <property type="match status" value="1"/>
</dbReference>
<accession>A0ABW2YYN6</accession>
<dbReference type="NCBIfam" id="TIGR00773">
    <property type="entry name" value="NhaA"/>
    <property type="match status" value="1"/>
</dbReference>